<accession>A0A452ZFM5</accession>
<sequence length="863" mass="95469">IPCVPQHRRPTQSVLLRRCPPPLLPVLYLRAAGNRGLFKEGPKGSSSPSPGKHLRGVTSDFGRSKQLLGGHKGGLDMIDDEANFDDIIDAPAEVEAAAKFHPNKLRGKLWKKSVPSRSVVPNRTVETSDEKALALSQDNLSQGLVTNQGIASSAVLGSETIGGAEACGGTIYTPSDDVLAVSSVDRVSQNDDPHDDPSEVATLQENLVVSETQASSTHPTSKTVDDLADFGELFDTHSEEENVAKSKLKIKVKLSKAASKSRKTGQKKAASTVDVVSQNKEDGNDDVRGCNDEQAQAPRHEEYVQTSDSQPPLGTDDGTVDNFVNHIRILEEPGPEETAAKLRPKSQRKPGRASSKAVGTSDDYAAANLKDINASVDIDSQDGLINPHTDDTQPIFGEPSAEAAATFLLDLGKKKGKGKSVTFILPDDYEGVAATDTNHNDIGSDENLNTLPQQAPQKHCLTEEHSDDQEYTDRESQYYEGERSDHGVEQQSKLDVGKQELSMKLRSRTEIQKVGLSEHIVDDHLDEDFVEPSAAEQNNDSGDENTAGGKQKAPRKSRKKDPNKEPLRGSKRTSTKSTSEKSQPNQQKNKSEVSSRGRKRALKDTMTEQPEKKLTHRIRQKRAQEVQTLLQKPDHEIDRMKLSVTHLRLLQEARERIQSKTPSGPSSSNQSSRFGDTDDFDPFGDNYDNDRTENQALENATKLNYHSYMDKKTRAKWTKSDTDLFYQGLQQFGSDFAMIQQLFPDKSRDQVRQKFKSEDKKHPMQVHDAILHRSRDNLYLKQVMKQLNIEDSLKDINITQKQEVAPTEGNTGNDVISETNTFSVENVSNLSDEEMGTHQSEVKEGEDVAGNADDVDLDVFDWY</sequence>
<dbReference type="GO" id="GO:0001156">
    <property type="term" value="F:TFIIIC-class transcription factor complex binding"/>
    <property type="evidence" value="ECO:0007669"/>
    <property type="project" value="TreeGrafter"/>
</dbReference>
<dbReference type="PANTHER" id="PTHR22929">
    <property type="entry name" value="RNA POLYMERASE III TRANSCRIPTION INITIATION FACTOR B"/>
    <property type="match status" value="1"/>
</dbReference>
<feature type="region of interest" description="Disordered" evidence="1">
    <location>
        <begin position="656"/>
        <end position="691"/>
    </location>
</feature>
<feature type="region of interest" description="Disordered" evidence="1">
    <location>
        <begin position="330"/>
        <end position="360"/>
    </location>
</feature>
<dbReference type="SUPFAM" id="SSF46689">
    <property type="entry name" value="Homeodomain-like"/>
    <property type="match status" value="1"/>
</dbReference>
<proteinExistence type="predicted"/>
<evidence type="ECO:0000256" key="1">
    <source>
        <dbReference type="SAM" id="MobiDB-lite"/>
    </source>
</evidence>
<dbReference type="InterPro" id="IPR009057">
    <property type="entry name" value="Homeodomain-like_sf"/>
</dbReference>
<feature type="region of interest" description="Disordered" evidence="1">
    <location>
        <begin position="255"/>
        <end position="318"/>
    </location>
</feature>
<dbReference type="STRING" id="200361.A0A452ZFM5"/>
<dbReference type="SMART" id="SM00717">
    <property type="entry name" value="SANT"/>
    <property type="match status" value="1"/>
</dbReference>
<reference evidence="4" key="2">
    <citation type="journal article" date="2017" name="Nat. Plants">
        <title>The Aegilops tauschii genome reveals multiple impacts of transposons.</title>
        <authorList>
            <person name="Zhao G."/>
            <person name="Zou C."/>
            <person name="Li K."/>
            <person name="Wang K."/>
            <person name="Li T."/>
            <person name="Gao L."/>
            <person name="Zhang X."/>
            <person name="Wang H."/>
            <person name="Yang Z."/>
            <person name="Liu X."/>
            <person name="Jiang W."/>
            <person name="Mao L."/>
            <person name="Kong X."/>
            <person name="Jiao Y."/>
            <person name="Jia J."/>
        </authorList>
    </citation>
    <scope>NUCLEOTIDE SEQUENCE [LARGE SCALE GENOMIC DNA]</scope>
    <source>
        <strain evidence="4">cv. AL8/78</strain>
    </source>
</reference>
<dbReference type="PANTHER" id="PTHR22929:SF0">
    <property type="entry name" value="TRANSCRIPTION FACTOR TFIIIB COMPONENT B'' HOMOLOG"/>
    <property type="match status" value="1"/>
</dbReference>
<dbReference type="PROSITE" id="PS51293">
    <property type="entry name" value="SANT"/>
    <property type="match status" value="1"/>
</dbReference>
<evidence type="ECO:0000259" key="2">
    <source>
        <dbReference type="PROSITE" id="PS51293"/>
    </source>
</evidence>
<dbReference type="GO" id="GO:0070898">
    <property type="term" value="P:RNA polymerase III preinitiation complex assembly"/>
    <property type="evidence" value="ECO:0007669"/>
    <property type="project" value="TreeGrafter"/>
</dbReference>
<feature type="region of interest" description="Disordered" evidence="1">
    <location>
        <begin position="533"/>
        <end position="619"/>
    </location>
</feature>
<feature type="compositionally biased region" description="Basic and acidic residues" evidence="1">
    <location>
        <begin position="602"/>
        <end position="613"/>
    </location>
</feature>
<evidence type="ECO:0000313" key="3">
    <source>
        <dbReference type="EnsemblPlants" id="AET1Gv20749900.1"/>
    </source>
</evidence>
<feature type="region of interest" description="Disordered" evidence="1">
    <location>
        <begin position="458"/>
        <end position="501"/>
    </location>
</feature>
<reference evidence="4" key="1">
    <citation type="journal article" date="2014" name="Science">
        <title>Ancient hybridizations among the ancestral genomes of bread wheat.</title>
        <authorList>
            <consortium name="International Wheat Genome Sequencing Consortium,"/>
            <person name="Marcussen T."/>
            <person name="Sandve S.R."/>
            <person name="Heier L."/>
            <person name="Spannagl M."/>
            <person name="Pfeifer M."/>
            <person name="Jakobsen K.S."/>
            <person name="Wulff B.B."/>
            <person name="Steuernagel B."/>
            <person name="Mayer K.F."/>
            <person name="Olsen O.A."/>
        </authorList>
    </citation>
    <scope>NUCLEOTIDE SEQUENCE [LARGE SCALE GENOMIC DNA]</scope>
    <source>
        <strain evidence="4">cv. AL8/78</strain>
    </source>
</reference>
<feature type="compositionally biased region" description="Low complexity" evidence="1">
    <location>
        <begin position="659"/>
        <end position="674"/>
    </location>
</feature>
<name>A0A452ZFM5_AEGTS</name>
<feature type="compositionally biased region" description="Basic and acidic residues" evidence="1">
    <location>
        <begin position="279"/>
        <end position="291"/>
    </location>
</feature>
<reference evidence="3" key="5">
    <citation type="journal article" date="2021" name="G3 (Bethesda)">
        <title>Aegilops tauschii genome assembly Aet v5.0 features greater sequence contiguity and improved annotation.</title>
        <authorList>
            <person name="Wang L."/>
            <person name="Zhu T."/>
            <person name="Rodriguez J.C."/>
            <person name="Deal K.R."/>
            <person name="Dubcovsky J."/>
            <person name="McGuire P.E."/>
            <person name="Lux T."/>
            <person name="Spannagl M."/>
            <person name="Mayer K.F.X."/>
            <person name="Baldrich P."/>
            <person name="Meyers B.C."/>
            <person name="Huo N."/>
            <person name="Gu Y.Q."/>
            <person name="Zhou H."/>
            <person name="Devos K.M."/>
            <person name="Bennetzen J.L."/>
            <person name="Unver T."/>
            <person name="Budak H."/>
            <person name="Gulick P.J."/>
            <person name="Galiba G."/>
            <person name="Kalapos B."/>
            <person name="Nelson D.R."/>
            <person name="Li P."/>
            <person name="You F.M."/>
            <person name="Luo M.C."/>
            <person name="Dvorak J."/>
        </authorList>
    </citation>
    <scope>NUCLEOTIDE SEQUENCE [LARGE SCALE GENOMIC DNA]</scope>
    <source>
        <strain evidence="3">cv. AL8/78</strain>
    </source>
</reference>
<organism evidence="3 4">
    <name type="scientific">Aegilops tauschii subsp. strangulata</name>
    <name type="common">Goatgrass</name>
    <dbReference type="NCBI Taxonomy" id="200361"/>
    <lineage>
        <taxon>Eukaryota</taxon>
        <taxon>Viridiplantae</taxon>
        <taxon>Streptophyta</taxon>
        <taxon>Embryophyta</taxon>
        <taxon>Tracheophyta</taxon>
        <taxon>Spermatophyta</taxon>
        <taxon>Magnoliopsida</taxon>
        <taxon>Liliopsida</taxon>
        <taxon>Poales</taxon>
        <taxon>Poaceae</taxon>
        <taxon>BOP clade</taxon>
        <taxon>Pooideae</taxon>
        <taxon>Triticodae</taxon>
        <taxon>Triticeae</taxon>
        <taxon>Triticinae</taxon>
        <taxon>Aegilops</taxon>
    </lineage>
</organism>
<feature type="compositionally biased region" description="Basic and acidic residues" evidence="1">
    <location>
        <begin position="471"/>
        <end position="488"/>
    </location>
</feature>
<dbReference type="GO" id="GO:0000126">
    <property type="term" value="C:transcription factor TFIIIB complex"/>
    <property type="evidence" value="ECO:0007669"/>
    <property type="project" value="TreeGrafter"/>
</dbReference>
<dbReference type="InterPro" id="IPR039467">
    <property type="entry name" value="TFIIIB_B''_Myb"/>
</dbReference>
<evidence type="ECO:0000313" key="4">
    <source>
        <dbReference type="Proteomes" id="UP000015105"/>
    </source>
</evidence>
<dbReference type="InterPro" id="IPR001005">
    <property type="entry name" value="SANT/Myb"/>
</dbReference>
<reference evidence="3" key="4">
    <citation type="submission" date="2019-03" db="UniProtKB">
        <authorList>
            <consortium name="EnsemblPlants"/>
        </authorList>
    </citation>
    <scope>IDENTIFICATION</scope>
</reference>
<dbReference type="EnsemblPlants" id="AET1Gv20749900.1">
    <property type="protein sequence ID" value="AET1Gv20749900.1"/>
    <property type="gene ID" value="AET1Gv20749900"/>
</dbReference>
<feature type="domain" description="SANT" evidence="2">
    <location>
        <begin position="712"/>
        <end position="763"/>
    </location>
</feature>
<reference evidence="3" key="3">
    <citation type="journal article" date="2017" name="Nature">
        <title>Genome sequence of the progenitor of the wheat D genome Aegilops tauschii.</title>
        <authorList>
            <person name="Luo M.C."/>
            <person name="Gu Y.Q."/>
            <person name="Puiu D."/>
            <person name="Wang H."/>
            <person name="Twardziok S.O."/>
            <person name="Deal K.R."/>
            <person name="Huo N."/>
            <person name="Zhu T."/>
            <person name="Wang L."/>
            <person name="Wang Y."/>
            <person name="McGuire P.E."/>
            <person name="Liu S."/>
            <person name="Long H."/>
            <person name="Ramasamy R.K."/>
            <person name="Rodriguez J.C."/>
            <person name="Van S.L."/>
            <person name="Yuan L."/>
            <person name="Wang Z."/>
            <person name="Xia Z."/>
            <person name="Xiao L."/>
            <person name="Anderson O.D."/>
            <person name="Ouyang S."/>
            <person name="Liang Y."/>
            <person name="Zimin A.V."/>
            <person name="Pertea G."/>
            <person name="Qi P."/>
            <person name="Bennetzen J.L."/>
            <person name="Dai X."/>
            <person name="Dawson M.W."/>
            <person name="Muller H.G."/>
            <person name="Kugler K."/>
            <person name="Rivarola-Duarte L."/>
            <person name="Spannagl M."/>
            <person name="Mayer K.F.X."/>
            <person name="Lu F.H."/>
            <person name="Bevan M.W."/>
            <person name="Leroy P."/>
            <person name="Li P."/>
            <person name="You F.M."/>
            <person name="Sun Q."/>
            <person name="Liu Z."/>
            <person name="Lyons E."/>
            <person name="Wicker T."/>
            <person name="Salzberg S.L."/>
            <person name="Devos K.M."/>
            <person name="Dvorak J."/>
        </authorList>
    </citation>
    <scope>NUCLEOTIDE SEQUENCE [LARGE SCALE GENOMIC DNA]</scope>
    <source>
        <strain evidence="3">cv. AL8/78</strain>
    </source>
</reference>
<dbReference type="Gramene" id="AET1Gv20749900.1">
    <property type="protein sequence ID" value="AET1Gv20749900.1"/>
    <property type="gene ID" value="AET1Gv20749900"/>
</dbReference>
<dbReference type="Pfam" id="PF15963">
    <property type="entry name" value="Myb_DNA-bind_7"/>
    <property type="match status" value="1"/>
</dbReference>
<dbReference type="Proteomes" id="UP000015105">
    <property type="component" value="Chromosome 1D"/>
</dbReference>
<dbReference type="CDD" id="cd00167">
    <property type="entry name" value="SANT"/>
    <property type="match status" value="1"/>
</dbReference>
<feature type="compositionally biased region" description="Basic residues" evidence="1">
    <location>
        <begin position="342"/>
        <end position="351"/>
    </location>
</feature>
<feature type="region of interest" description="Disordered" evidence="1">
    <location>
        <begin position="38"/>
        <end position="58"/>
    </location>
</feature>
<dbReference type="FunFam" id="1.20.58.1880:FF:000007">
    <property type="entry name" value="Homeodomain-like superfamily protein"/>
    <property type="match status" value="1"/>
</dbReference>
<keyword evidence="4" id="KW-1185">Reference proteome</keyword>
<dbReference type="InterPro" id="IPR017884">
    <property type="entry name" value="SANT_dom"/>
</dbReference>
<dbReference type="Gene3D" id="1.20.58.1880">
    <property type="match status" value="1"/>
</dbReference>
<dbReference type="AlphaFoldDB" id="A0A452ZFM5"/>
<feature type="compositionally biased region" description="Basic residues" evidence="1">
    <location>
        <begin position="255"/>
        <end position="266"/>
    </location>
</feature>
<protein>
    <recommendedName>
        <fullName evidence="2">SANT domain-containing protein</fullName>
    </recommendedName>
</protein>